<dbReference type="InterPro" id="IPR051045">
    <property type="entry name" value="TonB-dependent_transducer"/>
</dbReference>
<dbReference type="Proteomes" id="UP000431684">
    <property type="component" value="Unassembled WGS sequence"/>
</dbReference>
<keyword evidence="8 10" id="KW-1133">Transmembrane helix</keyword>
<reference evidence="12 13" key="1">
    <citation type="submission" date="2019-11" db="EMBL/GenBank/DDBJ databases">
        <title>Draft Genome Sequences of Six Type Strains of the Genus Massilia.</title>
        <authorList>
            <person name="Miess H."/>
            <person name="Frediansyah A."/>
            <person name="Goeker M."/>
            <person name="Gross H."/>
        </authorList>
    </citation>
    <scope>NUCLEOTIDE SEQUENCE [LARGE SCALE GENOMIC DNA]</scope>
    <source>
        <strain evidence="12 13">DSM 17513</strain>
    </source>
</reference>
<dbReference type="InterPro" id="IPR006260">
    <property type="entry name" value="TonB/TolA_C"/>
</dbReference>
<evidence type="ECO:0000313" key="13">
    <source>
        <dbReference type="Proteomes" id="UP000431684"/>
    </source>
</evidence>
<dbReference type="SUPFAM" id="SSF74653">
    <property type="entry name" value="TolA/TonB C-terminal domain"/>
    <property type="match status" value="1"/>
</dbReference>
<dbReference type="NCBIfam" id="TIGR01352">
    <property type="entry name" value="tonB_Cterm"/>
    <property type="match status" value="1"/>
</dbReference>
<name>A0A6I3XQX8_9BURK</name>
<dbReference type="Pfam" id="PF03544">
    <property type="entry name" value="TonB_C"/>
    <property type="match status" value="1"/>
</dbReference>
<feature type="domain" description="TonB C-terminal" evidence="11">
    <location>
        <begin position="125"/>
        <end position="216"/>
    </location>
</feature>
<evidence type="ECO:0000256" key="3">
    <source>
        <dbReference type="ARBA" id="ARBA00022448"/>
    </source>
</evidence>
<sequence>MNFAGNSQRNPAGIAVVVLLHVLVAFVAVQGSKVLIHRAPPGVIDLVPVAELPPPPPPPPVPMPDPVKLPPTTIVVPDLPQDVPPPAVPVQMATRPASEPVPPATSTGATATAQHIEPAGRTPVRVAPVVDAGACTRPEYPRNAQRNGETGTVTLALLVGTDGRVAESKVEKSSGSRELDRAALAGLSLCRFQPGTVDGVPYQSWTRLQYQWSLDD</sequence>
<keyword evidence="13" id="KW-1185">Reference proteome</keyword>
<evidence type="ECO:0000256" key="7">
    <source>
        <dbReference type="ARBA" id="ARBA00022927"/>
    </source>
</evidence>
<dbReference type="PROSITE" id="PS52015">
    <property type="entry name" value="TONB_CTD"/>
    <property type="match status" value="1"/>
</dbReference>
<keyword evidence="4" id="KW-1003">Cell membrane</keyword>
<evidence type="ECO:0000256" key="9">
    <source>
        <dbReference type="ARBA" id="ARBA00023136"/>
    </source>
</evidence>
<evidence type="ECO:0000313" key="12">
    <source>
        <dbReference type="EMBL" id="MUI14938.1"/>
    </source>
</evidence>
<dbReference type="GO" id="GO:0055085">
    <property type="term" value="P:transmembrane transport"/>
    <property type="evidence" value="ECO:0007669"/>
    <property type="project" value="InterPro"/>
</dbReference>
<feature type="transmembrane region" description="Helical" evidence="10">
    <location>
        <begin position="12"/>
        <end position="29"/>
    </location>
</feature>
<proteinExistence type="inferred from homology"/>
<evidence type="ECO:0000256" key="10">
    <source>
        <dbReference type="SAM" id="Phobius"/>
    </source>
</evidence>
<gene>
    <name evidence="12" type="ORF">GJV26_21070</name>
</gene>
<evidence type="ECO:0000256" key="2">
    <source>
        <dbReference type="ARBA" id="ARBA00006555"/>
    </source>
</evidence>
<keyword evidence="5" id="KW-0997">Cell inner membrane</keyword>
<dbReference type="PANTHER" id="PTHR33446:SF2">
    <property type="entry name" value="PROTEIN TONB"/>
    <property type="match status" value="1"/>
</dbReference>
<dbReference type="AlphaFoldDB" id="A0A6I3XQX8"/>
<evidence type="ECO:0000256" key="4">
    <source>
        <dbReference type="ARBA" id="ARBA00022475"/>
    </source>
</evidence>
<dbReference type="Gene3D" id="3.30.1150.10">
    <property type="match status" value="1"/>
</dbReference>
<protein>
    <submittedName>
        <fullName evidence="12">TonB family protein</fullName>
    </submittedName>
</protein>
<comment type="subcellular location">
    <subcellularLocation>
        <location evidence="1">Cell inner membrane</location>
        <topology evidence="1">Single-pass membrane protein</topology>
        <orientation evidence="1">Periplasmic side</orientation>
    </subcellularLocation>
</comment>
<keyword evidence="7" id="KW-0653">Protein transport</keyword>
<accession>A0A6I3XQX8</accession>
<keyword evidence="6 10" id="KW-0812">Transmembrane</keyword>
<evidence type="ECO:0000256" key="5">
    <source>
        <dbReference type="ARBA" id="ARBA00022519"/>
    </source>
</evidence>
<dbReference type="EMBL" id="WNWM01000002">
    <property type="protein sequence ID" value="MUI14938.1"/>
    <property type="molecule type" value="Genomic_DNA"/>
</dbReference>
<dbReference type="GO" id="GO:0015031">
    <property type="term" value="P:protein transport"/>
    <property type="evidence" value="ECO:0007669"/>
    <property type="project" value="UniProtKB-KW"/>
</dbReference>
<dbReference type="RefSeq" id="WP_155710685.1">
    <property type="nucleotide sequence ID" value="NZ_BMWU01000024.1"/>
</dbReference>
<evidence type="ECO:0000256" key="8">
    <source>
        <dbReference type="ARBA" id="ARBA00022989"/>
    </source>
</evidence>
<comment type="similarity">
    <text evidence="2">Belongs to the TonB family.</text>
</comment>
<evidence type="ECO:0000256" key="6">
    <source>
        <dbReference type="ARBA" id="ARBA00022692"/>
    </source>
</evidence>
<comment type="caution">
    <text evidence="12">The sequence shown here is derived from an EMBL/GenBank/DDBJ whole genome shotgun (WGS) entry which is preliminary data.</text>
</comment>
<keyword evidence="9 10" id="KW-0472">Membrane</keyword>
<organism evidence="12 13">
    <name type="scientific">Pseudoduganella dura</name>
    <dbReference type="NCBI Taxonomy" id="321982"/>
    <lineage>
        <taxon>Bacteria</taxon>
        <taxon>Pseudomonadati</taxon>
        <taxon>Pseudomonadota</taxon>
        <taxon>Betaproteobacteria</taxon>
        <taxon>Burkholderiales</taxon>
        <taxon>Oxalobacteraceae</taxon>
        <taxon>Telluria group</taxon>
        <taxon>Pseudoduganella</taxon>
    </lineage>
</organism>
<evidence type="ECO:0000259" key="11">
    <source>
        <dbReference type="PROSITE" id="PS52015"/>
    </source>
</evidence>
<dbReference type="PANTHER" id="PTHR33446">
    <property type="entry name" value="PROTEIN TONB-RELATED"/>
    <property type="match status" value="1"/>
</dbReference>
<evidence type="ECO:0000256" key="1">
    <source>
        <dbReference type="ARBA" id="ARBA00004383"/>
    </source>
</evidence>
<keyword evidence="3" id="KW-0813">Transport</keyword>
<dbReference type="GO" id="GO:0005886">
    <property type="term" value="C:plasma membrane"/>
    <property type="evidence" value="ECO:0007669"/>
    <property type="project" value="UniProtKB-SubCell"/>
</dbReference>
<dbReference type="InterPro" id="IPR037682">
    <property type="entry name" value="TonB_C"/>
</dbReference>
<dbReference type="OrthoDB" id="8724624at2"/>